<gene>
    <name evidence="5" type="ORF">ECRASSUSDP1_LOCUS8770</name>
</gene>
<dbReference type="GO" id="GO:0036297">
    <property type="term" value="P:interstrand cross-link repair"/>
    <property type="evidence" value="ECO:0007669"/>
    <property type="project" value="TreeGrafter"/>
</dbReference>
<protein>
    <recommendedName>
        <fullName evidence="7">DNA repair metallo-beta-lactamase domain-containing protein</fullName>
    </recommendedName>
</protein>
<dbReference type="Gene3D" id="3.60.15.10">
    <property type="entry name" value="Ribonuclease Z/Hydroxyacylglutathione hydrolase-like"/>
    <property type="match status" value="1"/>
</dbReference>
<evidence type="ECO:0000313" key="6">
    <source>
        <dbReference type="Proteomes" id="UP001295684"/>
    </source>
</evidence>
<dbReference type="InterPro" id="IPR036866">
    <property type="entry name" value="RibonucZ/Hydroxyglut_hydro"/>
</dbReference>
<evidence type="ECO:0000313" key="5">
    <source>
        <dbReference type="EMBL" id="CAI2367484.1"/>
    </source>
</evidence>
<keyword evidence="1" id="KW-0540">Nuclease</keyword>
<evidence type="ECO:0000256" key="1">
    <source>
        <dbReference type="ARBA" id="ARBA00022722"/>
    </source>
</evidence>
<organism evidence="5 6">
    <name type="scientific">Euplotes crassus</name>
    <dbReference type="NCBI Taxonomy" id="5936"/>
    <lineage>
        <taxon>Eukaryota</taxon>
        <taxon>Sar</taxon>
        <taxon>Alveolata</taxon>
        <taxon>Ciliophora</taxon>
        <taxon>Intramacronucleata</taxon>
        <taxon>Spirotrichea</taxon>
        <taxon>Hypotrichia</taxon>
        <taxon>Euplotida</taxon>
        <taxon>Euplotidae</taxon>
        <taxon>Moneuplotes</taxon>
    </lineage>
</organism>
<evidence type="ECO:0000256" key="2">
    <source>
        <dbReference type="ARBA" id="ARBA00022801"/>
    </source>
</evidence>
<dbReference type="Gene3D" id="3.40.50.12650">
    <property type="match status" value="1"/>
</dbReference>
<keyword evidence="3" id="KW-0269">Exonuclease</keyword>
<evidence type="ECO:0000256" key="4">
    <source>
        <dbReference type="SAM" id="MobiDB-lite"/>
    </source>
</evidence>
<name>A0AAD1UEU4_EUPCR</name>
<proteinExistence type="predicted"/>
<reference evidence="5" key="1">
    <citation type="submission" date="2023-07" db="EMBL/GenBank/DDBJ databases">
        <authorList>
            <consortium name="AG Swart"/>
            <person name="Singh M."/>
            <person name="Singh A."/>
            <person name="Seah K."/>
            <person name="Emmerich C."/>
        </authorList>
    </citation>
    <scope>NUCLEOTIDE SEQUENCE</scope>
    <source>
        <strain evidence="5">DP1</strain>
    </source>
</reference>
<dbReference type="AlphaFoldDB" id="A0AAD1UEU4"/>
<dbReference type="GO" id="GO:0035312">
    <property type="term" value="F:5'-3' DNA exonuclease activity"/>
    <property type="evidence" value="ECO:0007669"/>
    <property type="project" value="TreeGrafter"/>
</dbReference>
<comment type="caution">
    <text evidence="5">The sequence shown here is derived from an EMBL/GenBank/DDBJ whole genome shotgun (WGS) entry which is preliminary data.</text>
</comment>
<accession>A0AAD1UEU4</accession>
<feature type="compositionally biased region" description="Basic and acidic residues" evidence="4">
    <location>
        <begin position="435"/>
        <end position="446"/>
    </location>
</feature>
<keyword evidence="6" id="KW-1185">Reference proteome</keyword>
<dbReference type="SUPFAM" id="SSF56281">
    <property type="entry name" value="Metallo-hydrolase/oxidoreductase"/>
    <property type="match status" value="1"/>
</dbReference>
<evidence type="ECO:0008006" key="7">
    <source>
        <dbReference type="Google" id="ProtNLM"/>
    </source>
</evidence>
<dbReference type="GO" id="GO:0003684">
    <property type="term" value="F:damaged DNA binding"/>
    <property type="evidence" value="ECO:0007669"/>
    <property type="project" value="TreeGrafter"/>
</dbReference>
<keyword evidence="2" id="KW-0378">Hydrolase</keyword>
<dbReference type="PANTHER" id="PTHR23240">
    <property type="entry name" value="DNA CROSS-LINK REPAIR PROTEIN PSO2/SNM1-RELATED"/>
    <property type="match status" value="1"/>
</dbReference>
<dbReference type="Proteomes" id="UP001295684">
    <property type="component" value="Unassembled WGS sequence"/>
</dbReference>
<feature type="region of interest" description="Disordered" evidence="4">
    <location>
        <begin position="388"/>
        <end position="454"/>
    </location>
</feature>
<dbReference type="EMBL" id="CAMPGE010008592">
    <property type="protein sequence ID" value="CAI2367484.1"/>
    <property type="molecule type" value="Genomic_DNA"/>
</dbReference>
<feature type="compositionally biased region" description="Acidic residues" evidence="4">
    <location>
        <begin position="420"/>
        <end position="434"/>
    </location>
</feature>
<dbReference type="GO" id="GO:0006303">
    <property type="term" value="P:double-strand break repair via nonhomologous end joining"/>
    <property type="evidence" value="ECO:0007669"/>
    <property type="project" value="TreeGrafter"/>
</dbReference>
<dbReference type="PANTHER" id="PTHR23240:SF8">
    <property type="entry name" value="PROTEIN ARTEMIS"/>
    <property type="match status" value="1"/>
</dbReference>
<evidence type="ECO:0000256" key="3">
    <source>
        <dbReference type="ARBA" id="ARBA00022839"/>
    </source>
</evidence>
<sequence length="454" mass="53047">MGKIPNTNILVDKFRVGRYRKHTFVYFLSHFHSDHYCELSEHWNFGIIYMTHETRQLCVNKFPNLADCTVALELDVPCMIFLDKDNTEAIQVTLIDANHCPGSCMMLFEGKMGTILHTGDFRFSPKFFENEKLFPPMNYNEEEKGIACDIDHLICDGTFSEDDKIFESQEVAYNHILGIVKKHQDYRIYLFAYQLGKEEIFISLAKHFKTKIVLTPERYKTIELIGMDTQYFTTDETEGWIFVRHFIQRRKMDIEEYSIMGPTIFIVLTGKAEFVGATKKYIYNGKYSSHCDSKEMERFIKAICPRTLEFHSHPDTDKSRKFRGYLQRTYCRGNPSSCKQLESKLVDLHAKVIEKEFGDISTDFTKIARPPAMRKRKRHRASGAKLIHKKPIMTLTDDEEDENTADSNKNIPKVEIQKDDSEEDIDDLFNSDEDNLFKKPTEDVSKPNKRQKLC</sequence>